<dbReference type="SUPFAM" id="SSF55961">
    <property type="entry name" value="Bet v1-like"/>
    <property type="match status" value="1"/>
</dbReference>
<proteinExistence type="predicted"/>
<sequence>MKYTIEIEINKPIDEVVKLFNSEDNLFKWMEGLQSIEHLTGEPGAKGSTSKMIFKQGKREMEMFETVISLNLPEEFIASYEARGVYNLAKTSFQPLGDHKTKYITEQEFQLKGLMKAFGWIMPGAFKKQTEKYLQMFKEFAEEQ</sequence>
<dbReference type="InterPro" id="IPR023393">
    <property type="entry name" value="START-like_dom_sf"/>
</dbReference>
<evidence type="ECO:0000313" key="2">
    <source>
        <dbReference type="Proteomes" id="UP000248079"/>
    </source>
</evidence>
<gene>
    <name evidence="1" type="ORF">DF185_01980</name>
</gene>
<dbReference type="Gene3D" id="3.30.530.20">
    <property type="match status" value="1"/>
</dbReference>
<dbReference type="EMBL" id="QFLI01000001">
    <property type="protein sequence ID" value="PXY02886.1"/>
    <property type="molecule type" value="Genomic_DNA"/>
</dbReference>
<accession>A0A2V4A2E5</accession>
<dbReference type="RefSeq" id="WP_110359043.1">
    <property type="nucleotide sequence ID" value="NZ_QFLI01000001.1"/>
</dbReference>
<evidence type="ECO:0000313" key="1">
    <source>
        <dbReference type="EMBL" id="PXY02886.1"/>
    </source>
</evidence>
<dbReference type="CDD" id="cd07812">
    <property type="entry name" value="SRPBCC"/>
    <property type="match status" value="1"/>
</dbReference>
<comment type="caution">
    <text evidence="1">The sequence shown here is derived from an EMBL/GenBank/DDBJ whole genome shotgun (WGS) entry which is preliminary data.</text>
</comment>
<dbReference type="AlphaFoldDB" id="A0A2V4A2E5"/>
<organism evidence="1 2">
    <name type="scientific">Marinifilum breve</name>
    <dbReference type="NCBI Taxonomy" id="2184082"/>
    <lineage>
        <taxon>Bacteria</taxon>
        <taxon>Pseudomonadati</taxon>
        <taxon>Bacteroidota</taxon>
        <taxon>Bacteroidia</taxon>
        <taxon>Marinilabiliales</taxon>
        <taxon>Marinifilaceae</taxon>
    </lineage>
</organism>
<name>A0A2V4A2E5_9BACT</name>
<dbReference type="Proteomes" id="UP000248079">
    <property type="component" value="Unassembled WGS sequence"/>
</dbReference>
<reference evidence="1 2" key="1">
    <citation type="submission" date="2018-05" db="EMBL/GenBank/DDBJ databases">
        <title>Marinifilum breve JC075T sp. nov., a marine bacterium isolated from Yongle Blue Hole in the South China Sea.</title>
        <authorList>
            <person name="Fu T."/>
        </authorList>
    </citation>
    <scope>NUCLEOTIDE SEQUENCE [LARGE SCALE GENOMIC DNA]</scope>
    <source>
        <strain evidence="1 2">JC075</strain>
    </source>
</reference>
<dbReference type="OrthoDB" id="411301at2"/>
<protein>
    <submittedName>
        <fullName evidence="1">SRPBCC family protein</fullName>
    </submittedName>
</protein>
<keyword evidence="2" id="KW-1185">Reference proteome</keyword>